<sequence length="66" mass="7648">MKKNLVELPLTDFQKSVIKQTNFKTVEDVISSKNTATEFMKVKQVAQKRAATLEFKVRTWVNEFLA</sequence>
<accession>A0A600P5I7</accession>
<reference evidence="1" key="1">
    <citation type="submission" date="2018-12" db="EMBL/GenBank/DDBJ databases">
        <authorList>
            <consortium name="GenomeTrakr network: Whole genome sequencing for foodborne pathogen traceback"/>
        </authorList>
    </citation>
    <scope>NUCLEOTIDE SEQUENCE</scope>
    <source>
        <strain evidence="1">CFSAN089132</strain>
    </source>
</reference>
<name>A0A600P5I7_SALER</name>
<dbReference type="EMBL" id="AACVGL010000225">
    <property type="protein sequence ID" value="EAM5449654.1"/>
    <property type="molecule type" value="Genomic_DNA"/>
</dbReference>
<proteinExistence type="predicted"/>
<organism evidence="1">
    <name type="scientific">Salmonella enterica</name>
    <name type="common">Salmonella choleraesuis</name>
    <dbReference type="NCBI Taxonomy" id="28901"/>
    <lineage>
        <taxon>Bacteria</taxon>
        <taxon>Pseudomonadati</taxon>
        <taxon>Pseudomonadota</taxon>
        <taxon>Gammaproteobacteria</taxon>
        <taxon>Enterobacterales</taxon>
        <taxon>Enterobacteriaceae</taxon>
        <taxon>Salmonella</taxon>
    </lineage>
</organism>
<dbReference type="AlphaFoldDB" id="A0A600P5I7"/>
<gene>
    <name evidence="1" type="ORF">EJ829_24355</name>
</gene>
<comment type="caution">
    <text evidence="1">The sequence shown here is derived from an EMBL/GenBank/DDBJ whole genome shotgun (WGS) entry which is preliminary data.</text>
</comment>
<evidence type="ECO:0000313" key="1">
    <source>
        <dbReference type="EMBL" id="EAM5449654.1"/>
    </source>
</evidence>
<protein>
    <submittedName>
        <fullName evidence="1">Uncharacterized protein</fullName>
    </submittedName>
</protein>